<dbReference type="GO" id="GO:0005524">
    <property type="term" value="F:ATP binding"/>
    <property type="evidence" value="ECO:0007669"/>
    <property type="project" value="UniProtKB-UniRule"/>
</dbReference>
<dbReference type="PANTHER" id="PTHR10890">
    <property type="entry name" value="CYSTEINYL-TRNA SYNTHETASE"/>
    <property type="match status" value="1"/>
</dbReference>
<dbReference type="CDD" id="cd00672">
    <property type="entry name" value="CysRS_core"/>
    <property type="match status" value="1"/>
</dbReference>
<evidence type="ECO:0000256" key="8">
    <source>
        <dbReference type="ARBA" id="ARBA00022840"/>
    </source>
</evidence>
<keyword evidence="10 12" id="KW-0030">Aminoacyl-tRNA synthetase</keyword>
<dbReference type="InterPro" id="IPR032678">
    <property type="entry name" value="tRNA-synt_1_cat_dom"/>
</dbReference>
<dbReference type="InterPro" id="IPR015803">
    <property type="entry name" value="Cys-tRNA-ligase"/>
</dbReference>
<dbReference type="GO" id="GO:0008270">
    <property type="term" value="F:zinc ion binding"/>
    <property type="evidence" value="ECO:0007669"/>
    <property type="project" value="UniProtKB-UniRule"/>
</dbReference>
<keyword evidence="15" id="KW-1185">Reference proteome</keyword>
<evidence type="ECO:0000259" key="13">
    <source>
        <dbReference type="SMART" id="SM00840"/>
    </source>
</evidence>
<feature type="binding site" evidence="12">
    <location>
        <position position="290"/>
    </location>
    <ligand>
        <name>ATP</name>
        <dbReference type="ChEBI" id="CHEBI:30616"/>
    </ligand>
</feature>
<feature type="short sequence motif" description="'HIGH' region" evidence="12">
    <location>
        <begin position="31"/>
        <end position="41"/>
    </location>
</feature>
<dbReference type="InterPro" id="IPR024909">
    <property type="entry name" value="Cys-tRNA/MSH_ligase"/>
</dbReference>
<gene>
    <name evidence="12" type="primary">cysS</name>
    <name evidence="14" type="ORF">SAMN04487945_0300</name>
</gene>
<sequence>MTQYVTNTLSGERESFEPRDPENVLVYTCGLTVSDDAHLGHARLWVQSDVVARWLSHAGYGVRHVQNFTDVNEKIVARVGEDDLGDTEAEVAAHYTQSVIDDMRALNLERADVYPRVSEHVPEIVALVEDLIDAGYAYEANGSVYFDVTSFEDYGKLSGQQVDELDAQGPEDEQAEKRHPADFALWKAGGVSPEDANEHRGDDLPALDHECGQTWDSPWSEGRPGWHIECSAMATTHLDEHIDVHVGGQDLVFPHHENEIAQSEAASGEQFADYWLHVRLLETDGEKMSSSLGNFFTAKNAVAEFGANVVRMFLVSTSYTQRQTYSEATVSEAEERWDRLERAYDRATDAADDVAAYAKGEDGDLRAAVADARADFETAMQDDFNTRGAVSALLELATAVNRHVDGHDDYDYRGLVDAIETFEELGGGVLGFQFGDEEVGGDVSIAEDVVDLVLDVREEERDAGNYDRADDLRDRLEALGVTVEDTDDGATFRL</sequence>
<dbReference type="InterPro" id="IPR056411">
    <property type="entry name" value="CysS_C"/>
</dbReference>
<dbReference type="PANTHER" id="PTHR10890:SF3">
    <property type="entry name" value="CYSTEINE--TRNA LIGASE, CYTOPLASMIC"/>
    <property type="match status" value="1"/>
</dbReference>
<dbReference type="PRINTS" id="PR00983">
    <property type="entry name" value="TRNASYNTHCYS"/>
</dbReference>
<keyword evidence="9 12" id="KW-0648">Protein biosynthesis</keyword>
<comment type="subcellular location">
    <subcellularLocation>
        <location evidence="1 12">Cytoplasm</location>
    </subcellularLocation>
</comment>
<accession>A0A1I0MR43</accession>
<dbReference type="GO" id="GO:0004817">
    <property type="term" value="F:cysteine-tRNA ligase activity"/>
    <property type="evidence" value="ECO:0007669"/>
    <property type="project" value="UniProtKB-UniRule"/>
</dbReference>
<dbReference type="AlphaFoldDB" id="A0A1I0MR43"/>
<dbReference type="GO" id="GO:0006423">
    <property type="term" value="P:cysteinyl-tRNA aminoacylation"/>
    <property type="evidence" value="ECO:0007669"/>
    <property type="project" value="UniProtKB-UniRule"/>
</dbReference>
<dbReference type="InterPro" id="IPR014729">
    <property type="entry name" value="Rossmann-like_a/b/a_fold"/>
</dbReference>
<feature type="domain" description="Cysteinyl-tRNA synthetase class Ia DALR" evidence="13">
    <location>
        <begin position="375"/>
        <end position="440"/>
    </location>
</feature>
<evidence type="ECO:0000256" key="9">
    <source>
        <dbReference type="ARBA" id="ARBA00022917"/>
    </source>
</evidence>
<reference evidence="14 15" key="1">
    <citation type="submission" date="2016-10" db="EMBL/GenBank/DDBJ databases">
        <authorList>
            <person name="de Groot N.N."/>
        </authorList>
    </citation>
    <scope>NUCLEOTIDE SEQUENCE [LARGE SCALE GENOMIC DNA]</scope>
    <source>
        <strain evidence="14 15">CGMCC 1.5337</strain>
    </source>
</reference>
<dbReference type="Pfam" id="PF01406">
    <property type="entry name" value="tRNA-synt_1e"/>
    <property type="match status" value="1"/>
</dbReference>
<keyword evidence="8 12" id="KW-0067">ATP-binding</keyword>
<feature type="binding site" evidence="12">
    <location>
        <position position="230"/>
    </location>
    <ligand>
        <name>Zn(2+)</name>
        <dbReference type="ChEBI" id="CHEBI:29105"/>
    </ligand>
</feature>
<keyword evidence="6 12" id="KW-0547">Nucleotide-binding</keyword>
<name>A0A1I0MR43_9EURY</name>
<evidence type="ECO:0000256" key="7">
    <source>
        <dbReference type="ARBA" id="ARBA00022833"/>
    </source>
</evidence>
<dbReference type="Pfam" id="PF09190">
    <property type="entry name" value="DALR_2"/>
    <property type="match status" value="1"/>
</dbReference>
<evidence type="ECO:0000313" key="14">
    <source>
        <dbReference type="EMBL" id="SEV91062.1"/>
    </source>
</evidence>
<feature type="binding site" evidence="12">
    <location>
        <position position="29"/>
    </location>
    <ligand>
        <name>Zn(2+)</name>
        <dbReference type="ChEBI" id="CHEBI:29105"/>
    </ligand>
</feature>
<dbReference type="OrthoDB" id="9445at2157"/>
<dbReference type="NCBIfam" id="TIGR00435">
    <property type="entry name" value="cysS"/>
    <property type="match status" value="1"/>
</dbReference>
<dbReference type="SUPFAM" id="SSF52374">
    <property type="entry name" value="Nucleotidylyl transferase"/>
    <property type="match status" value="1"/>
</dbReference>
<dbReference type="RefSeq" id="WP_089667378.1">
    <property type="nucleotide sequence ID" value="NZ_FOJA01000001.1"/>
</dbReference>
<dbReference type="Pfam" id="PF23493">
    <property type="entry name" value="CysS_C"/>
    <property type="match status" value="1"/>
</dbReference>
<evidence type="ECO:0000256" key="11">
    <source>
        <dbReference type="ARBA" id="ARBA00047398"/>
    </source>
</evidence>
<evidence type="ECO:0000256" key="3">
    <source>
        <dbReference type="ARBA" id="ARBA00022490"/>
    </source>
</evidence>
<proteinExistence type="inferred from homology"/>
<comment type="similarity">
    <text evidence="2 12">Belongs to the class-I aminoacyl-tRNA synthetase family.</text>
</comment>
<evidence type="ECO:0000313" key="15">
    <source>
        <dbReference type="Proteomes" id="UP000198518"/>
    </source>
</evidence>
<evidence type="ECO:0000256" key="10">
    <source>
        <dbReference type="ARBA" id="ARBA00023146"/>
    </source>
</evidence>
<keyword evidence="3 12" id="KW-0963">Cytoplasm</keyword>
<dbReference type="Proteomes" id="UP000198518">
    <property type="component" value="Unassembled WGS sequence"/>
</dbReference>
<keyword evidence="5 12" id="KW-0479">Metal-binding</keyword>
<evidence type="ECO:0000256" key="2">
    <source>
        <dbReference type="ARBA" id="ARBA00005594"/>
    </source>
</evidence>
<evidence type="ECO:0000256" key="12">
    <source>
        <dbReference type="HAMAP-Rule" id="MF_00041"/>
    </source>
</evidence>
<evidence type="ECO:0000256" key="1">
    <source>
        <dbReference type="ARBA" id="ARBA00004496"/>
    </source>
</evidence>
<feature type="short sequence motif" description="'KMSKS' region" evidence="12">
    <location>
        <begin position="287"/>
        <end position="291"/>
    </location>
</feature>
<feature type="binding site" evidence="12">
    <location>
        <position position="255"/>
    </location>
    <ligand>
        <name>Zn(2+)</name>
        <dbReference type="ChEBI" id="CHEBI:29105"/>
    </ligand>
</feature>
<feature type="binding site" evidence="12">
    <location>
        <position position="259"/>
    </location>
    <ligand>
        <name>Zn(2+)</name>
        <dbReference type="ChEBI" id="CHEBI:29105"/>
    </ligand>
</feature>
<organism evidence="14 15">
    <name type="scientific">Halobacterium jilantaiense</name>
    <dbReference type="NCBI Taxonomy" id="355548"/>
    <lineage>
        <taxon>Archaea</taxon>
        <taxon>Methanobacteriati</taxon>
        <taxon>Methanobacteriota</taxon>
        <taxon>Stenosarchaea group</taxon>
        <taxon>Halobacteria</taxon>
        <taxon>Halobacteriales</taxon>
        <taxon>Halobacteriaceae</taxon>
        <taxon>Halobacterium</taxon>
    </lineage>
</organism>
<dbReference type="EMBL" id="FOJA01000001">
    <property type="protein sequence ID" value="SEV91062.1"/>
    <property type="molecule type" value="Genomic_DNA"/>
</dbReference>
<dbReference type="STRING" id="355548.SAMN04487945_0300"/>
<protein>
    <recommendedName>
        <fullName evidence="12">Cysteine--tRNA ligase</fullName>
        <ecNumber evidence="12">6.1.1.16</ecNumber>
    </recommendedName>
    <alternativeName>
        <fullName evidence="12">Cysteinyl-tRNA synthetase</fullName>
        <shortName evidence="12">CysRS</shortName>
    </alternativeName>
</protein>
<comment type="catalytic activity">
    <reaction evidence="11 12">
        <text>tRNA(Cys) + L-cysteine + ATP = L-cysteinyl-tRNA(Cys) + AMP + diphosphate</text>
        <dbReference type="Rhea" id="RHEA:17773"/>
        <dbReference type="Rhea" id="RHEA-COMP:9661"/>
        <dbReference type="Rhea" id="RHEA-COMP:9679"/>
        <dbReference type="ChEBI" id="CHEBI:30616"/>
        <dbReference type="ChEBI" id="CHEBI:33019"/>
        <dbReference type="ChEBI" id="CHEBI:35235"/>
        <dbReference type="ChEBI" id="CHEBI:78442"/>
        <dbReference type="ChEBI" id="CHEBI:78517"/>
        <dbReference type="ChEBI" id="CHEBI:456215"/>
        <dbReference type="EC" id="6.1.1.16"/>
    </reaction>
</comment>
<comment type="cofactor">
    <cofactor evidence="12">
        <name>Zn(2+)</name>
        <dbReference type="ChEBI" id="CHEBI:29105"/>
    </cofactor>
    <text evidence="12">Binds 1 zinc ion per subunit.</text>
</comment>
<dbReference type="EC" id="6.1.1.16" evidence="12"/>
<dbReference type="SMART" id="SM00840">
    <property type="entry name" value="DALR_2"/>
    <property type="match status" value="1"/>
</dbReference>
<keyword evidence="4 12" id="KW-0436">Ligase</keyword>
<dbReference type="Gene3D" id="1.20.120.1910">
    <property type="entry name" value="Cysteine-tRNA ligase, C-terminal anti-codon recognition domain"/>
    <property type="match status" value="1"/>
</dbReference>
<dbReference type="InterPro" id="IPR009080">
    <property type="entry name" value="tRNAsynth_Ia_anticodon-bd"/>
</dbReference>
<evidence type="ECO:0000256" key="6">
    <source>
        <dbReference type="ARBA" id="ARBA00022741"/>
    </source>
</evidence>
<keyword evidence="7 12" id="KW-0862">Zinc</keyword>
<dbReference type="HAMAP" id="MF_00041">
    <property type="entry name" value="Cys_tRNA_synth"/>
    <property type="match status" value="1"/>
</dbReference>
<dbReference type="SUPFAM" id="SSF47323">
    <property type="entry name" value="Anticodon-binding domain of a subclass of class I aminoacyl-tRNA synthetases"/>
    <property type="match status" value="1"/>
</dbReference>
<dbReference type="Gene3D" id="3.40.50.620">
    <property type="entry name" value="HUPs"/>
    <property type="match status" value="1"/>
</dbReference>
<evidence type="ECO:0000256" key="5">
    <source>
        <dbReference type="ARBA" id="ARBA00022723"/>
    </source>
</evidence>
<evidence type="ECO:0000256" key="4">
    <source>
        <dbReference type="ARBA" id="ARBA00022598"/>
    </source>
</evidence>
<dbReference type="GO" id="GO:0005737">
    <property type="term" value="C:cytoplasm"/>
    <property type="evidence" value="ECO:0007669"/>
    <property type="project" value="UniProtKB-SubCell"/>
</dbReference>
<dbReference type="InterPro" id="IPR015273">
    <property type="entry name" value="Cys-tRNA-synt_Ia_DALR"/>
</dbReference>